<sequence length="336" mass="36374">MMQQQGNEGPQEAKTEYSAILDALIARARAGTNGASLASSAPFAAPSSSTKFAPTAPDSTIMNALVQQELQRRALLSIPRLGSSDNELLESLLRRRSLSQQQVPFHLFPSNASGLGLPPTSTASLLNGAALSANGLMELVQQRQQQQPSQQLLQALAGLPPVTQAVPAVPEKRKGRTGTFPQKLYQMLFDLEKQEGGTDIASFLPHGRAFAIHDSKAFVASVMPKYFRMSRFSSFQRQLNLYEFGRVTEGPNKGSYYHELFVKGRPDLISTIKRNKIKSENLPSKGRGPFGPVDLSSRDAQLPPQLPTLPVAPVNESATNLSTAALLQTLANRGVL</sequence>
<gene>
    <name evidence="5" type="ORF">IV203_031942</name>
</gene>
<dbReference type="SMART" id="SM00415">
    <property type="entry name" value="HSF"/>
    <property type="match status" value="1"/>
</dbReference>
<keyword evidence="6" id="KW-1185">Reference proteome</keyword>
<dbReference type="OrthoDB" id="60033at2759"/>
<comment type="similarity">
    <text evidence="2">Belongs to the HSF family.</text>
</comment>
<dbReference type="PANTHER" id="PTHR10015">
    <property type="entry name" value="HEAT SHOCK TRANSCRIPTION FACTOR"/>
    <property type="match status" value="1"/>
</dbReference>
<evidence type="ECO:0000313" key="6">
    <source>
        <dbReference type="Proteomes" id="UP000693970"/>
    </source>
</evidence>
<organism evidence="5 6">
    <name type="scientific">Nitzschia inconspicua</name>
    <dbReference type="NCBI Taxonomy" id="303405"/>
    <lineage>
        <taxon>Eukaryota</taxon>
        <taxon>Sar</taxon>
        <taxon>Stramenopiles</taxon>
        <taxon>Ochrophyta</taxon>
        <taxon>Bacillariophyta</taxon>
        <taxon>Bacillariophyceae</taxon>
        <taxon>Bacillariophycidae</taxon>
        <taxon>Bacillariales</taxon>
        <taxon>Bacillariaceae</taxon>
        <taxon>Nitzschia</taxon>
    </lineage>
</organism>
<feature type="domain" description="HSF-type DNA-binding" evidence="4">
    <location>
        <begin position="176"/>
        <end position="275"/>
    </location>
</feature>
<accession>A0A9K3LVA5</accession>
<comment type="caution">
    <text evidence="5">The sequence shown here is derived from an EMBL/GenBank/DDBJ whole genome shotgun (WGS) entry which is preliminary data.</text>
</comment>
<name>A0A9K3LVA5_9STRA</name>
<proteinExistence type="inferred from homology"/>
<dbReference type="Proteomes" id="UP000693970">
    <property type="component" value="Unassembled WGS sequence"/>
</dbReference>
<dbReference type="InterPro" id="IPR000232">
    <property type="entry name" value="HSF_DNA-bd"/>
</dbReference>
<dbReference type="GO" id="GO:0003700">
    <property type="term" value="F:DNA-binding transcription factor activity"/>
    <property type="evidence" value="ECO:0007669"/>
    <property type="project" value="InterPro"/>
</dbReference>
<evidence type="ECO:0000256" key="3">
    <source>
        <dbReference type="SAM" id="MobiDB-lite"/>
    </source>
</evidence>
<evidence type="ECO:0000256" key="2">
    <source>
        <dbReference type="RuleBase" id="RU004020"/>
    </source>
</evidence>
<dbReference type="Pfam" id="PF00447">
    <property type="entry name" value="HSF_DNA-bind"/>
    <property type="match status" value="1"/>
</dbReference>
<dbReference type="AlphaFoldDB" id="A0A9K3LVA5"/>
<evidence type="ECO:0000259" key="4">
    <source>
        <dbReference type="SMART" id="SM00415"/>
    </source>
</evidence>
<evidence type="ECO:0000256" key="1">
    <source>
        <dbReference type="ARBA" id="ARBA00023125"/>
    </source>
</evidence>
<dbReference type="EMBL" id="JAGRRH010000006">
    <property type="protein sequence ID" value="KAG7369199.1"/>
    <property type="molecule type" value="Genomic_DNA"/>
</dbReference>
<evidence type="ECO:0000313" key="5">
    <source>
        <dbReference type="EMBL" id="KAG7369199.1"/>
    </source>
</evidence>
<reference evidence="5" key="2">
    <citation type="submission" date="2021-04" db="EMBL/GenBank/DDBJ databases">
        <authorList>
            <person name="Podell S."/>
        </authorList>
    </citation>
    <scope>NUCLEOTIDE SEQUENCE</scope>
    <source>
        <strain evidence="5">Hildebrandi</strain>
    </source>
</reference>
<keyword evidence="1 5" id="KW-0238">DNA-binding</keyword>
<feature type="region of interest" description="Disordered" evidence="3">
    <location>
        <begin position="279"/>
        <end position="299"/>
    </location>
</feature>
<dbReference type="GO" id="GO:0043565">
    <property type="term" value="F:sequence-specific DNA binding"/>
    <property type="evidence" value="ECO:0007669"/>
    <property type="project" value="InterPro"/>
</dbReference>
<reference evidence="5" key="1">
    <citation type="journal article" date="2021" name="Sci. Rep.">
        <title>Diploid genomic architecture of Nitzschia inconspicua, an elite biomass production diatom.</title>
        <authorList>
            <person name="Oliver A."/>
            <person name="Podell S."/>
            <person name="Pinowska A."/>
            <person name="Traller J.C."/>
            <person name="Smith S.R."/>
            <person name="McClure R."/>
            <person name="Beliaev A."/>
            <person name="Bohutskyi P."/>
            <person name="Hill E.A."/>
            <person name="Rabines A."/>
            <person name="Zheng H."/>
            <person name="Allen L.Z."/>
            <person name="Kuo A."/>
            <person name="Grigoriev I.V."/>
            <person name="Allen A.E."/>
            <person name="Hazlebeck D."/>
            <person name="Allen E.E."/>
        </authorList>
    </citation>
    <scope>NUCLEOTIDE SEQUENCE</scope>
    <source>
        <strain evidence="5">Hildebrandi</strain>
    </source>
</reference>
<dbReference type="FunFam" id="1.10.10.10:FF:000479">
    <property type="entry name" value="Predicted protein"/>
    <property type="match status" value="1"/>
</dbReference>
<dbReference type="PANTHER" id="PTHR10015:SF206">
    <property type="entry name" value="HSF-TYPE DNA-BINDING DOMAIN-CONTAINING PROTEIN"/>
    <property type="match status" value="1"/>
</dbReference>
<protein>
    <submittedName>
        <fullName evidence="5">HSF-type DNA-binding protein</fullName>
    </submittedName>
</protein>